<dbReference type="SMART" id="SM00174">
    <property type="entry name" value="RHO"/>
    <property type="match status" value="1"/>
</dbReference>
<dbReference type="NCBIfam" id="TIGR00231">
    <property type="entry name" value="small_GTP"/>
    <property type="match status" value="1"/>
</dbReference>
<dbReference type="SUPFAM" id="SSF52540">
    <property type="entry name" value="P-loop containing nucleoside triphosphate hydrolases"/>
    <property type="match status" value="1"/>
</dbReference>
<dbReference type="PRINTS" id="PR00449">
    <property type="entry name" value="RASTRNSFRMNG"/>
</dbReference>
<dbReference type="AlphaFoldDB" id="A0A146KKV0"/>
<evidence type="ECO:0000256" key="1">
    <source>
        <dbReference type="ARBA" id="ARBA00022741"/>
    </source>
</evidence>
<dbReference type="InterPro" id="IPR001806">
    <property type="entry name" value="Small_GTPase"/>
</dbReference>
<reference evidence="2" key="1">
    <citation type="submission" date="2015-07" db="EMBL/GenBank/DDBJ databases">
        <title>Adaptation to a free-living lifestyle via gene acquisitions in the diplomonad Trepomonas sp. PC1.</title>
        <authorList>
            <person name="Xu F."/>
            <person name="Jerlstrom-Hultqvist J."/>
            <person name="Kolisko M."/>
            <person name="Simpson A.G.B."/>
            <person name="Roger A.J."/>
            <person name="Svard S.G."/>
            <person name="Andersson J.O."/>
        </authorList>
    </citation>
    <scope>NUCLEOTIDE SEQUENCE</scope>
    <source>
        <strain evidence="2">PC1</strain>
    </source>
</reference>
<feature type="non-terminal residue" evidence="2">
    <location>
        <position position="180"/>
    </location>
</feature>
<dbReference type="CDD" id="cd00154">
    <property type="entry name" value="Rab"/>
    <property type="match status" value="1"/>
</dbReference>
<dbReference type="SMART" id="SM00173">
    <property type="entry name" value="RAS"/>
    <property type="match status" value="1"/>
</dbReference>
<dbReference type="FunFam" id="3.40.50.300:FF:001204">
    <property type="entry name" value="Small GTP-binding protein, putative"/>
    <property type="match status" value="1"/>
</dbReference>
<dbReference type="Pfam" id="PF00071">
    <property type="entry name" value="Ras"/>
    <property type="match status" value="1"/>
</dbReference>
<dbReference type="PROSITE" id="PS51421">
    <property type="entry name" value="RAS"/>
    <property type="match status" value="1"/>
</dbReference>
<protein>
    <submittedName>
        <fullName evidence="2">Rab-like protein</fullName>
    </submittedName>
</protein>
<dbReference type="Gene3D" id="3.40.50.300">
    <property type="entry name" value="P-loop containing nucleotide triphosphate hydrolases"/>
    <property type="match status" value="1"/>
</dbReference>
<dbReference type="EMBL" id="GDID01000411">
    <property type="protein sequence ID" value="JAP96195.1"/>
    <property type="molecule type" value="Transcribed_RNA"/>
</dbReference>
<dbReference type="InterPro" id="IPR027417">
    <property type="entry name" value="P-loop_NTPase"/>
</dbReference>
<dbReference type="GO" id="GO:0005525">
    <property type="term" value="F:GTP binding"/>
    <property type="evidence" value="ECO:0007669"/>
    <property type="project" value="InterPro"/>
</dbReference>
<dbReference type="InterPro" id="IPR005225">
    <property type="entry name" value="Small_GTP-bd"/>
</dbReference>
<keyword evidence="1" id="KW-0547">Nucleotide-binding</keyword>
<organism evidence="2">
    <name type="scientific">Trepomonas sp. PC1</name>
    <dbReference type="NCBI Taxonomy" id="1076344"/>
    <lineage>
        <taxon>Eukaryota</taxon>
        <taxon>Metamonada</taxon>
        <taxon>Diplomonadida</taxon>
        <taxon>Hexamitidae</taxon>
        <taxon>Hexamitinae</taxon>
        <taxon>Trepomonas</taxon>
    </lineage>
</organism>
<feature type="non-terminal residue" evidence="2">
    <location>
        <position position="1"/>
    </location>
</feature>
<proteinExistence type="predicted"/>
<sequence>FKVVIVGSSNVGKTSIIQRYINREFDNQLPTTSSAFHQKLLVINGQNVQLNIWDTAGQERYRSVSAMYYRNAQIVFVVFDLSEMKTFQEIDVWLEQVEKQCASDSYQLYLIGNKVDAVTSFDENMIKDKVEGRKAKVFYVSAKTGQGLDEAFDTAVKDAMLSGKGLTDKDKKIIQQKEKQ</sequence>
<dbReference type="PROSITE" id="PS51419">
    <property type="entry name" value="RAB"/>
    <property type="match status" value="1"/>
</dbReference>
<accession>A0A146KKV0</accession>
<dbReference type="SMART" id="SM00175">
    <property type="entry name" value="RAB"/>
    <property type="match status" value="1"/>
</dbReference>
<name>A0A146KKV0_9EUKA</name>
<evidence type="ECO:0000313" key="2">
    <source>
        <dbReference type="EMBL" id="JAP96195.1"/>
    </source>
</evidence>
<dbReference type="GO" id="GO:0003924">
    <property type="term" value="F:GTPase activity"/>
    <property type="evidence" value="ECO:0007669"/>
    <property type="project" value="InterPro"/>
</dbReference>
<dbReference type="PANTHER" id="PTHR47978">
    <property type="match status" value="1"/>
</dbReference>
<gene>
    <name evidence="2" type="ORF">TPC1_10544</name>
</gene>